<dbReference type="PANTHER" id="PTHR32057">
    <property type="entry name" value="PROTEIN ADENYLYLTRANSFERASE SELO, MITOCHONDRIAL"/>
    <property type="match status" value="1"/>
</dbReference>
<dbReference type="GO" id="GO:0046872">
    <property type="term" value="F:metal ion binding"/>
    <property type="evidence" value="ECO:0007669"/>
    <property type="project" value="UniProtKB-KW"/>
</dbReference>
<dbReference type="AlphaFoldDB" id="A0AA48M2H1"/>
<gene>
    <name evidence="9" type="primary">selO</name>
    <name evidence="9" type="ORF">AMST5_02283</name>
</gene>
<dbReference type="EC" id="2.7.7.-" evidence="9"/>
<evidence type="ECO:0000256" key="3">
    <source>
        <dbReference type="ARBA" id="ARBA00022679"/>
    </source>
</evidence>
<dbReference type="PANTHER" id="PTHR32057:SF14">
    <property type="entry name" value="PROTEIN ADENYLYLTRANSFERASE SELO, MITOCHONDRIAL"/>
    <property type="match status" value="1"/>
</dbReference>
<dbReference type="InterPro" id="IPR003846">
    <property type="entry name" value="SelO"/>
</dbReference>
<evidence type="ECO:0000256" key="1">
    <source>
        <dbReference type="ARBA" id="ARBA00001946"/>
    </source>
</evidence>
<comment type="similarity">
    <text evidence="2">Belongs to the SELO family.</text>
</comment>
<reference evidence="9" key="1">
    <citation type="submission" date="2023-07" db="EMBL/GenBank/DDBJ databases">
        <authorList>
            <person name="Pelsma A.J. K."/>
        </authorList>
    </citation>
    <scope>NUCLEOTIDE SEQUENCE</scope>
</reference>
<evidence type="ECO:0000256" key="2">
    <source>
        <dbReference type="ARBA" id="ARBA00009747"/>
    </source>
</evidence>
<keyword evidence="6" id="KW-0547">Nucleotide-binding</keyword>
<evidence type="ECO:0000256" key="4">
    <source>
        <dbReference type="ARBA" id="ARBA00022695"/>
    </source>
</evidence>
<evidence type="ECO:0000256" key="8">
    <source>
        <dbReference type="ARBA" id="ARBA00022842"/>
    </source>
</evidence>
<keyword evidence="4 9" id="KW-0548">Nucleotidyltransferase</keyword>
<keyword evidence="7" id="KW-0067">ATP-binding</keyword>
<evidence type="ECO:0000256" key="6">
    <source>
        <dbReference type="ARBA" id="ARBA00022741"/>
    </source>
</evidence>
<keyword evidence="3 9" id="KW-0808">Transferase</keyword>
<dbReference type="GO" id="GO:0005524">
    <property type="term" value="F:ATP binding"/>
    <property type="evidence" value="ECO:0007669"/>
    <property type="project" value="UniProtKB-KW"/>
</dbReference>
<sequence length="474" mass="52707">MPVTESYRPETLHESLGEPFFDRVEAARFPQTILRHRNQRWAARVGLEGLTDAEWIAHFGRFEPLPGGLPQPLALRYHGHQFRVYNQELGDGRGFLFAQLRDNRDGRLLDLGTKGSGQTPWSRRGDGRLTLKGGLREILATEMLEALGVDTSKTFSLIETGEALVRGDEPSPTRSSVLVRLSHSHIRIGTFQRLAFHDDKPAIDRLLDYVCTHYFPALAPLSSTARARAFLEEVSARVARLGAGYMAAGFVHGVLNSDNINVTGESFDYGPWRFAPSYDPEFTAAYFDETGLYSFGRQPSALHWNLARLAECLLHLTGLEAAQKTLDSFAPAIQKAFRAALLARLALAPAGEEADARLARAFTDFLIATRAPFEQTFFDWRGGLASVERARASPSAAFYEAPEFAPLRAAMAEYEAKDAALDHPYFQRRAPCGMLIDEVEAIWTPIAETDDWSALNHKLAEIAEMREAYGFASV</sequence>
<dbReference type="EMBL" id="OY288114">
    <property type="protein sequence ID" value="CAJ0871005.1"/>
    <property type="molecule type" value="Genomic_DNA"/>
</dbReference>
<dbReference type="Pfam" id="PF02696">
    <property type="entry name" value="SelO"/>
    <property type="match status" value="1"/>
</dbReference>
<organism evidence="9">
    <name type="scientific">freshwater sediment metagenome</name>
    <dbReference type="NCBI Taxonomy" id="556182"/>
    <lineage>
        <taxon>unclassified sequences</taxon>
        <taxon>metagenomes</taxon>
        <taxon>ecological metagenomes</taxon>
    </lineage>
</organism>
<dbReference type="NCBIfam" id="NF000658">
    <property type="entry name" value="PRK00029.1"/>
    <property type="match status" value="1"/>
</dbReference>
<comment type="cofactor">
    <cofactor evidence="1">
        <name>Mg(2+)</name>
        <dbReference type="ChEBI" id="CHEBI:18420"/>
    </cofactor>
</comment>
<protein>
    <submittedName>
        <fullName evidence="9">Protein adenylyltransferase SelO</fullName>
        <ecNumber evidence="9">2.7.7.-</ecNumber>
    </submittedName>
</protein>
<accession>A0AA48M2H1</accession>
<dbReference type="GO" id="GO:0070733">
    <property type="term" value="F:AMPylase activity"/>
    <property type="evidence" value="ECO:0007669"/>
    <property type="project" value="TreeGrafter"/>
</dbReference>
<keyword evidence="5" id="KW-0479">Metal-binding</keyword>
<evidence type="ECO:0000256" key="5">
    <source>
        <dbReference type="ARBA" id="ARBA00022723"/>
    </source>
</evidence>
<keyword evidence="8" id="KW-0460">Magnesium</keyword>
<evidence type="ECO:0000313" key="9">
    <source>
        <dbReference type="EMBL" id="CAJ0871005.1"/>
    </source>
</evidence>
<proteinExistence type="inferred from homology"/>
<evidence type="ECO:0000256" key="7">
    <source>
        <dbReference type="ARBA" id="ARBA00022840"/>
    </source>
</evidence>
<name>A0AA48M2H1_9ZZZZ</name>
<dbReference type="HAMAP" id="MF_00692">
    <property type="entry name" value="SelO"/>
    <property type="match status" value="1"/>
</dbReference>